<evidence type="ECO:0000313" key="3">
    <source>
        <dbReference type="EMBL" id="QUE49424.1"/>
    </source>
</evidence>
<proteinExistence type="predicted"/>
<feature type="signal peptide" evidence="1">
    <location>
        <begin position="1"/>
        <end position="22"/>
    </location>
</feature>
<keyword evidence="4" id="KW-1185">Reference proteome</keyword>
<dbReference type="KEGG" id="lamb:KBB96_11125"/>
<sequence length="213" mass="22588">MKSTAILACLALQAVFAISSHAALVVAWDMNNAPTGLNPPESWDQDDHVISSTLDTHGAVYQFNTTPGFYAGFGPSLNMSNYIGFTVKTTPGYQMNLTDLAYIVSADDASAGSHQWGYRIDNGSGFGAWTLSPVLTNATAIKTWDFSDFSTTGTVEFGFFATALATTNVVKPAAGAPNRNDLQLNGLVVTAVPEPSSVLLLSLGALGAFRRRR</sequence>
<dbReference type="Proteomes" id="UP000676169">
    <property type="component" value="Chromosome"/>
</dbReference>
<evidence type="ECO:0000259" key="2">
    <source>
        <dbReference type="Pfam" id="PF07589"/>
    </source>
</evidence>
<dbReference type="EMBL" id="CP073100">
    <property type="protein sequence ID" value="QUE49424.1"/>
    <property type="molecule type" value="Genomic_DNA"/>
</dbReference>
<dbReference type="Pfam" id="PF07589">
    <property type="entry name" value="PEP-CTERM"/>
    <property type="match status" value="1"/>
</dbReference>
<accession>A0A975IXT8</accession>
<gene>
    <name evidence="3" type="ORF">KBB96_11125</name>
</gene>
<feature type="chain" id="PRO_5037915095" evidence="1">
    <location>
        <begin position="23"/>
        <end position="213"/>
    </location>
</feature>
<protein>
    <submittedName>
        <fullName evidence="3">PEP-CTERM sorting domain-containing protein</fullName>
    </submittedName>
</protein>
<dbReference type="InterPro" id="IPR013424">
    <property type="entry name" value="Ice-binding_C"/>
</dbReference>
<dbReference type="RefSeq" id="WP_211629488.1">
    <property type="nucleotide sequence ID" value="NZ_CP073100.1"/>
</dbReference>
<name>A0A975IXT8_9BACT</name>
<keyword evidence="1" id="KW-0732">Signal</keyword>
<reference evidence="3" key="1">
    <citation type="submission" date="2021-04" db="EMBL/GenBank/DDBJ databases">
        <title>Luteolibacter sp. 32A isolated from the skin of an Anderson's salamander (Ambystoma andersonii).</title>
        <authorList>
            <person name="Spergser J."/>
            <person name="Busse H.-J."/>
        </authorList>
    </citation>
    <scope>NUCLEOTIDE SEQUENCE</scope>
    <source>
        <strain evidence="3">32A</strain>
    </source>
</reference>
<feature type="domain" description="Ice-binding protein C-terminal" evidence="2">
    <location>
        <begin position="191"/>
        <end position="213"/>
    </location>
</feature>
<dbReference type="NCBIfam" id="TIGR02595">
    <property type="entry name" value="PEP_CTERM"/>
    <property type="match status" value="1"/>
</dbReference>
<evidence type="ECO:0000256" key="1">
    <source>
        <dbReference type="SAM" id="SignalP"/>
    </source>
</evidence>
<evidence type="ECO:0000313" key="4">
    <source>
        <dbReference type="Proteomes" id="UP000676169"/>
    </source>
</evidence>
<dbReference type="AlphaFoldDB" id="A0A975IXT8"/>
<organism evidence="3 4">
    <name type="scientific">Luteolibacter ambystomatis</name>
    <dbReference type="NCBI Taxonomy" id="2824561"/>
    <lineage>
        <taxon>Bacteria</taxon>
        <taxon>Pseudomonadati</taxon>
        <taxon>Verrucomicrobiota</taxon>
        <taxon>Verrucomicrobiia</taxon>
        <taxon>Verrucomicrobiales</taxon>
        <taxon>Verrucomicrobiaceae</taxon>
        <taxon>Luteolibacter</taxon>
    </lineage>
</organism>